<gene>
    <name evidence="3" type="primary">ureD</name>
    <name evidence="4" type="ORF">C7I85_08685</name>
</gene>
<dbReference type="OrthoDB" id="9798842at2"/>
<keyword evidence="5" id="KW-1185">Reference proteome</keyword>
<evidence type="ECO:0000256" key="3">
    <source>
        <dbReference type="HAMAP-Rule" id="MF_01384"/>
    </source>
</evidence>
<dbReference type="PANTHER" id="PTHR33643">
    <property type="entry name" value="UREASE ACCESSORY PROTEIN D"/>
    <property type="match status" value="1"/>
</dbReference>
<dbReference type="GO" id="GO:0016151">
    <property type="term" value="F:nickel cation binding"/>
    <property type="evidence" value="ECO:0007669"/>
    <property type="project" value="UniProtKB-UniRule"/>
</dbReference>
<comment type="similarity">
    <text evidence="1 3">Belongs to the UreD family.</text>
</comment>
<dbReference type="GO" id="GO:0005737">
    <property type="term" value="C:cytoplasm"/>
    <property type="evidence" value="ECO:0007669"/>
    <property type="project" value="UniProtKB-SubCell"/>
</dbReference>
<comment type="subcellular location">
    <subcellularLocation>
        <location evidence="3">Cytoplasm</location>
    </subcellularLocation>
</comment>
<dbReference type="PANTHER" id="PTHR33643:SF1">
    <property type="entry name" value="UREASE ACCESSORY PROTEIN D"/>
    <property type="match status" value="1"/>
</dbReference>
<evidence type="ECO:0000313" key="4">
    <source>
        <dbReference type="EMBL" id="PSJ62444.1"/>
    </source>
</evidence>
<evidence type="ECO:0000256" key="1">
    <source>
        <dbReference type="ARBA" id="ARBA00007177"/>
    </source>
</evidence>
<keyword evidence="3" id="KW-0963">Cytoplasm</keyword>
<dbReference type="EMBL" id="PXYL01000003">
    <property type="protein sequence ID" value="PSJ62444.1"/>
    <property type="molecule type" value="Genomic_DNA"/>
</dbReference>
<comment type="caution">
    <text evidence="4">The sequence shown here is derived from an EMBL/GenBank/DDBJ whole genome shotgun (WGS) entry which is preliminary data.</text>
</comment>
<comment type="function">
    <text evidence="3">Required for maturation of urease via the functional incorporation of the urease nickel metallocenter.</text>
</comment>
<name>A0A2P7SIY3_9HYPH</name>
<organism evidence="4 5">
    <name type="scientific">Pseudaminobacter soli</name>
    <name type="common">ex Li et al. 2025</name>
    <dbReference type="NCBI Taxonomy" id="1295366"/>
    <lineage>
        <taxon>Bacteria</taxon>
        <taxon>Pseudomonadati</taxon>
        <taxon>Pseudomonadota</taxon>
        <taxon>Alphaproteobacteria</taxon>
        <taxon>Hyphomicrobiales</taxon>
        <taxon>Phyllobacteriaceae</taxon>
        <taxon>Pseudaminobacter</taxon>
    </lineage>
</organism>
<reference evidence="4 5" key="1">
    <citation type="submission" date="2018-03" db="EMBL/GenBank/DDBJ databases">
        <title>The draft genome of Mesorhizobium soli JCM 19897.</title>
        <authorList>
            <person name="Li L."/>
            <person name="Liu L."/>
            <person name="Liang L."/>
            <person name="Wang T."/>
            <person name="Zhang X."/>
        </authorList>
    </citation>
    <scope>NUCLEOTIDE SEQUENCE [LARGE SCALE GENOMIC DNA]</scope>
    <source>
        <strain evidence="4 5">JCM 19897</strain>
    </source>
</reference>
<dbReference type="HAMAP" id="MF_01384">
    <property type="entry name" value="UreD"/>
    <property type="match status" value="1"/>
</dbReference>
<proteinExistence type="inferred from homology"/>
<dbReference type="AlphaFoldDB" id="A0A2P7SIY3"/>
<dbReference type="RefSeq" id="WP_106723616.1">
    <property type="nucleotide sequence ID" value="NZ_PXYL01000003.1"/>
</dbReference>
<protein>
    <recommendedName>
        <fullName evidence="3">Urease accessory protein UreD</fullName>
    </recommendedName>
</protein>
<sequence length="267" mass="28541">MQRVSGGARLTVRHDAGRSRLSELYQEGAAKIRMPRSGGDALEAILINTAGGMTGGDRISWEISAAEGASVTATTQACEKVYRALSGRAETSVKLSAGAGGRIAWLPQETIMFDRAAFSRTLDVDLAEDAEALIVEATIFGRSAMGETVKDGLFRDRWRVRCGRRLIHAEDFSIGPRIDATLGRSAVTGGDAAIATVLLISPNCEYLLDEARAILGEQGAASFWRLGQTGKLLARLHAKDGYTLRKPLTSLIALLNGQAGLPKVWSL</sequence>
<accession>A0A2P7SIY3</accession>
<evidence type="ECO:0000313" key="5">
    <source>
        <dbReference type="Proteomes" id="UP000240653"/>
    </source>
</evidence>
<keyword evidence="3" id="KW-0996">Nickel insertion</keyword>
<keyword evidence="2 3" id="KW-0143">Chaperone</keyword>
<dbReference type="InterPro" id="IPR002669">
    <property type="entry name" value="UreD"/>
</dbReference>
<evidence type="ECO:0000256" key="2">
    <source>
        <dbReference type="ARBA" id="ARBA00023186"/>
    </source>
</evidence>
<dbReference type="Proteomes" id="UP000240653">
    <property type="component" value="Unassembled WGS sequence"/>
</dbReference>
<dbReference type="Pfam" id="PF01774">
    <property type="entry name" value="UreD"/>
    <property type="match status" value="1"/>
</dbReference>
<comment type="subunit">
    <text evidence="3">UreD, UreF and UreG form a complex that acts as a GTP-hydrolysis-dependent molecular chaperone, activating the urease apoprotein by helping to assemble the nickel containing metallocenter of UreC. The UreE protein probably delivers the nickel.</text>
</comment>